<keyword evidence="1" id="KW-0808">Transferase</keyword>
<feature type="compositionally biased region" description="Basic and acidic residues" evidence="3">
    <location>
        <begin position="978"/>
        <end position="988"/>
    </location>
</feature>
<feature type="compositionally biased region" description="Basic and acidic residues" evidence="3">
    <location>
        <begin position="434"/>
        <end position="443"/>
    </location>
</feature>
<evidence type="ECO:0000313" key="5">
    <source>
        <dbReference type="Proteomes" id="UP000887569"/>
    </source>
</evidence>
<dbReference type="Proteomes" id="UP000887569">
    <property type="component" value="Unplaced"/>
</dbReference>
<feature type="region of interest" description="Disordered" evidence="3">
    <location>
        <begin position="320"/>
        <end position="389"/>
    </location>
</feature>
<feature type="domain" description="UBC core" evidence="4">
    <location>
        <begin position="1308"/>
        <end position="1468"/>
    </location>
</feature>
<accession>A0A915AWB5</accession>
<dbReference type="SUPFAM" id="SSF54495">
    <property type="entry name" value="UBC-like"/>
    <property type="match status" value="1"/>
</dbReference>
<dbReference type="InterPro" id="IPR000608">
    <property type="entry name" value="UBC"/>
</dbReference>
<dbReference type="PANTHER" id="PTHR46116">
    <property type="entry name" value="(E3-INDEPENDENT) E2 UBIQUITIN-CONJUGATING ENZYME"/>
    <property type="match status" value="1"/>
</dbReference>
<evidence type="ECO:0000256" key="2">
    <source>
        <dbReference type="ARBA" id="ARBA00022786"/>
    </source>
</evidence>
<keyword evidence="5" id="KW-1185">Reference proteome</keyword>
<feature type="region of interest" description="Disordered" evidence="3">
    <location>
        <begin position="953"/>
        <end position="1015"/>
    </location>
</feature>
<dbReference type="CDD" id="cd23837">
    <property type="entry name" value="UBCc_UBE2O"/>
    <property type="match status" value="1"/>
</dbReference>
<feature type="region of interest" description="Disordered" evidence="3">
    <location>
        <begin position="416"/>
        <end position="445"/>
    </location>
</feature>
<dbReference type="InterPro" id="IPR057735">
    <property type="entry name" value="UBE2O-like_tSH3-B"/>
</dbReference>
<evidence type="ECO:0000256" key="3">
    <source>
        <dbReference type="SAM" id="MobiDB-lite"/>
    </source>
</evidence>
<evidence type="ECO:0000259" key="4">
    <source>
        <dbReference type="PROSITE" id="PS50127"/>
    </source>
</evidence>
<feature type="compositionally biased region" description="Basic and acidic residues" evidence="3">
    <location>
        <begin position="1233"/>
        <end position="1250"/>
    </location>
</feature>
<dbReference type="WBParaSite" id="PgR018_g023_t05">
    <property type="protein sequence ID" value="PgR018_g023_t05"/>
    <property type="gene ID" value="PgR018_g023"/>
</dbReference>
<dbReference type="InterPro" id="IPR057734">
    <property type="entry name" value="UBE2O-like_SH3-C"/>
</dbReference>
<proteinExistence type="predicted"/>
<dbReference type="Pfam" id="PF23046">
    <property type="entry name" value="tSH3-B_UBE2O"/>
    <property type="match status" value="1"/>
</dbReference>
<evidence type="ECO:0000313" key="7">
    <source>
        <dbReference type="WBParaSite" id="PgR018_g023_t04"/>
    </source>
</evidence>
<dbReference type="InterPro" id="IPR057733">
    <property type="entry name" value="UBE2O-like_SH3-B"/>
</dbReference>
<name>A0A915AWB5_PARUN</name>
<dbReference type="WBParaSite" id="PgR018_g023_t06">
    <property type="protein sequence ID" value="PgR018_g023_t06"/>
    <property type="gene ID" value="PgR018_g023"/>
</dbReference>
<organism evidence="5 7">
    <name type="scientific">Parascaris univalens</name>
    <name type="common">Nematode worm</name>
    <dbReference type="NCBI Taxonomy" id="6257"/>
    <lineage>
        <taxon>Eukaryota</taxon>
        <taxon>Metazoa</taxon>
        <taxon>Ecdysozoa</taxon>
        <taxon>Nematoda</taxon>
        <taxon>Chromadorea</taxon>
        <taxon>Rhabditida</taxon>
        <taxon>Spirurina</taxon>
        <taxon>Ascaridomorpha</taxon>
        <taxon>Ascaridoidea</taxon>
        <taxon>Ascarididae</taxon>
        <taxon>Parascaris</taxon>
    </lineage>
</organism>
<dbReference type="PROSITE" id="PS50127">
    <property type="entry name" value="UBC_2"/>
    <property type="match status" value="1"/>
</dbReference>
<dbReference type="WBParaSite" id="PgR018_g023_t03">
    <property type="protein sequence ID" value="PgR018_g023_t03"/>
    <property type="gene ID" value="PgR018_g023"/>
</dbReference>
<dbReference type="GO" id="GO:0061631">
    <property type="term" value="F:ubiquitin conjugating enzyme activity"/>
    <property type="evidence" value="ECO:0007669"/>
    <property type="project" value="TreeGrafter"/>
</dbReference>
<evidence type="ECO:0000313" key="6">
    <source>
        <dbReference type="WBParaSite" id="PgR018_g023_t03"/>
    </source>
</evidence>
<feature type="region of interest" description="Disordered" evidence="3">
    <location>
        <begin position="1534"/>
        <end position="1556"/>
    </location>
</feature>
<feature type="compositionally biased region" description="Basic and acidic residues" evidence="3">
    <location>
        <begin position="1081"/>
        <end position="1090"/>
    </location>
</feature>
<dbReference type="Pfam" id="PF23043">
    <property type="entry name" value="SH3-B_UBE2O"/>
    <property type="match status" value="1"/>
</dbReference>
<dbReference type="Pfam" id="PF00179">
    <property type="entry name" value="UQ_con"/>
    <property type="match status" value="1"/>
</dbReference>
<dbReference type="Pfam" id="PF23044">
    <property type="entry name" value="SH3-C_UBE2O"/>
    <property type="match status" value="1"/>
</dbReference>
<dbReference type="WBParaSite" id="PgR018_g023_t04">
    <property type="protein sequence ID" value="PgR018_g023_t04"/>
    <property type="gene ID" value="PgR018_g023"/>
</dbReference>
<keyword evidence="2" id="KW-0833">Ubl conjugation pathway</keyword>
<dbReference type="WBParaSite" id="PgR018_g023_t07">
    <property type="protein sequence ID" value="PgR018_g023_t07"/>
    <property type="gene ID" value="PgR018_g023"/>
</dbReference>
<evidence type="ECO:0000256" key="1">
    <source>
        <dbReference type="ARBA" id="ARBA00022679"/>
    </source>
</evidence>
<feature type="region of interest" description="Disordered" evidence="3">
    <location>
        <begin position="1081"/>
        <end position="1100"/>
    </location>
</feature>
<reference evidence="6 7" key="1">
    <citation type="submission" date="2022-11" db="UniProtKB">
        <authorList>
            <consortium name="WormBaseParasite"/>
        </authorList>
    </citation>
    <scope>IDENTIFICATION</scope>
</reference>
<sequence>MNVDDFATAVSNRVQQDDTVVYLSKGAKAKLGVVTRIYRGIVEENEKADQKLKQGEVLIDVFPGSVGSIVRKENEVFIADRGFSLSESVVKVDCPKQIGFIRNIHVKADVIVLPERKIVAQNVDLTSAKFVEPFASGGPNYLLFDDWIGSAVKSVFELTVVFRNCYRCKIKDNVGSGVLYRRKDYGIGRQWVPGETVMVSTAYVTSKKVEWEGEMPSCLLKRKVRGSFTHHTPFTIEKVSLYAVKVRWLTTPSASVTPPPERITKPDVDRIIKLDTLEYTQAVCGDRMKLKPDDSVTVVRKAEWEKVLAKELMEKLPDEAFKGRRRRAKKSSSSSSSSSCSASTHASTYSTPAKKRMPSSAHESTHVQGTTAYPVLSESDSESEEELMKVEENVEELVDDEETLAMLRNLRKASAEKEANAAKQGELNAQTKSEGAEEPKATDTEVTTAQKAFPVTARLSVAKKSKSATFNVRQIRRNKQNRAMKRKAGRTRMPLDVHSCLGDEFYGDVMRTHSTVDVVWMNGIIERDIPGTQLVPYELDLDHHDDVPGTIVARKVCEQMEGEYGIVLSADTEKRLATVQWYLYDWNKQGSEPVLTQTELCSLFELMLHPNYQRFYWGSLCLRTSKESSDVRNLIGQLISTNDNGKNTVAWFNGTVEDVWPVEITVLLTNDEMDGQFDEEDEDETWNSVDIDDDLTEEANEESPIDASGISLLVTERGAPADARPAMSARIVLPQELIQPRIGEISHIQSTISEYAIRWPSKSWTKNVQGRFVNLSEIVMILKQSITDYDDGKLEHDEALGHLKFMIVCLSRSTRASRFPLVDFVFAYVDLLEKDMERLEDDDDIIKRSVHMCYDYVLHVFEKMLAAKDCSLYLDQDAKSSPTMPEEENATPGTRFLELFFGDWVDKLRTIFHKVVETPSNFEEFIESPFFTTTALPSWFPIDTHRSWLTSEKKGSTENIDRPSANADSNEHSAVSGKGEEGKLENRKAAAQGDSSTDEMDDEQAPSPEEEKSVECHLEVDSFDLVDLLMPQLESFWATLGHDSIKRALQQFIGKIVSSGTGEHGMETATIAMEIDPVGTRDHSAAKGETPEECEEGRQLPKLSEVSERDEKMALSIAAALSTFIYTLLYDVMCNGAEIRLFNSYGLVESSFRMVFYYYYDGIDKERLAKEKGKERICWDDVMECVIEKWYDASVEFTELIKDRLKEHFSQLLARLKKVHDDSVNNQLSAESSSEKMEKDNTAKNEESDLQKSTQVVGEEESEQGAESPTSAVTVEDHHNRRFPAIEFDSEAPVSHAFHSKATCGTRSFMRAVRSELQLLSKHLPDGIYAKAFENRLDLLSSVIVGPKGTPFEDVPFFFDVHLPSTYPAEPPFVHYWAFSQEQLNPNLYQGGKVCVSLLGTWNGKGSEQWTSESNLLQVLLSIQGLILVPEPYFNEAGYESRRSVAVAVERSRRYNEMALVNSLDYFYRIMRNPPKGFEKLIKEHCHRVLPMIKERISAWESGSAEPDFPLCPISEGCKLSLRKTAVILGTIQEESAQDSSEGGHIVDGETASSSP</sequence>
<dbReference type="WBParaSite" id="PgR018_g023_t09">
    <property type="protein sequence ID" value="PgR018_g023_t09"/>
    <property type="gene ID" value="PgR018_g023"/>
</dbReference>
<dbReference type="InterPro" id="IPR016135">
    <property type="entry name" value="UBQ-conjugating_enzyme/RWD"/>
</dbReference>
<feature type="region of interest" description="Disordered" evidence="3">
    <location>
        <begin position="1224"/>
        <end position="1276"/>
    </location>
</feature>
<dbReference type="PANTHER" id="PTHR46116:SF15">
    <property type="entry name" value="(E3-INDEPENDENT) E2 UBIQUITIN-CONJUGATING ENZYME"/>
    <property type="match status" value="1"/>
</dbReference>
<dbReference type="Gene3D" id="3.10.110.10">
    <property type="entry name" value="Ubiquitin Conjugating Enzyme"/>
    <property type="match status" value="1"/>
</dbReference>
<protein>
    <submittedName>
        <fullName evidence="6 7">UBC core domain-containing protein</fullName>
    </submittedName>
</protein>
<dbReference type="SMART" id="SM00212">
    <property type="entry name" value="UBCc"/>
    <property type="match status" value="1"/>
</dbReference>
<feature type="compositionally biased region" description="Low complexity" evidence="3">
    <location>
        <begin position="331"/>
        <end position="352"/>
    </location>
</feature>